<name>A0ABN0JJ58_9GAMM</name>
<keyword evidence="2 10" id="KW-0547">Nucleotide-binding</keyword>
<evidence type="ECO:0000256" key="9">
    <source>
        <dbReference type="ARBA" id="ARBA00048988"/>
    </source>
</evidence>
<dbReference type="Pfam" id="PF12462">
    <property type="entry name" value="Helicase_IV_N"/>
    <property type="match status" value="1"/>
</dbReference>
<dbReference type="InterPro" id="IPR014016">
    <property type="entry name" value="UvrD-like_ATP-bd"/>
</dbReference>
<sequence>MDIRPSLLSFIFADSSKWRINYTFPELVLELDTRTVNLNPEQVLDTHIQKGLIWSSLTLKTLDQNFQFKGMFNTQAEQLRAEIHNDAEFLRNKRNAEKIKETLKPYLREYQNFIQQNIYLSHRLSQLFRSDLSQRSRASIEQFNSLIQRDSSFSFEPPRQNLFEQLRQFIELPVEANYAIDAKNKRFVESELKISKQFFDQVESMPLTDEQRISSIIFEDRNLLVAAAGSGKTSTIVGKVGYALLTGLYKPEEILVLAFNKNAGEELSERINFRLKDILSQFSTQVESLNFHKFGIKVIGKATGKSPSVSNEAGKPQSLLNRIIQQLIETDTDFQAKYFLFKTAYLRPPLSPFAFKTQSEWEKAHKRSFDRFKDGFETYQGEIVKSHGEKAIANWLYSQGVPYQYERNYEHDTANEHHRQYKPDFYLSEINLYLEHYAVDQHGKPPAHFGQKYLEDMKWKTEIHKQYKTDLITTTFHEFITGSIFQKLEQELKSRGQIFKPRSLAEINAKAQSIYEYDTNELYVSFLSHYKSNQANIANLLASPTLNLRESLFLQLFSKVYQQYDQLLRSTKEYDFDDLLIESTQLINENRYKSRFKLIIVDEFQDTSQARARLILSLLKQVPEAKLFCVGDDWQAIYRFAGSDISIFTKFEKVFGYTKQTQLTQTFRSNQGIANVASGFIQKNKSQLQKVVNAVDKTSSKVVEISFLTKTQEIHEYLMKTIMEINSANSGSGKKKSIYILGRYRHHKPNLDSIQPFLRNCSVEFKTIHSSKGLQADYVFLMGLNSGGSAFPAEKEDDPLLNMVLPQPETHAFAEERRLFYVALTRAKEKVFLIGERNSIFLEEVITDSSLKEFIHIPQDENTSINHDIPEKWRCPRCNQGRMWKRTGPYGDFMACNRYSECGYTNSLKKKSDKRLLI</sequence>
<evidence type="ECO:0000256" key="2">
    <source>
        <dbReference type="ARBA" id="ARBA00022741"/>
    </source>
</evidence>
<accession>A0ABN0JJ58</accession>
<dbReference type="SUPFAM" id="SSF57783">
    <property type="entry name" value="Zinc beta-ribbon"/>
    <property type="match status" value="1"/>
</dbReference>
<dbReference type="InterPro" id="IPR013986">
    <property type="entry name" value="DExx_box_DNA_helicase_dom_sf"/>
</dbReference>
<comment type="caution">
    <text evidence="12">The sequence shown here is derived from an EMBL/GenBank/DDBJ whole genome shotgun (WGS) entry which is preliminary data.</text>
</comment>
<evidence type="ECO:0000256" key="10">
    <source>
        <dbReference type="PROSITE-ProRule" id="PRU00560"/>
    </source>
</evidence>
<reference evidence="12 13" key="1">
    <citation type="submission" date="2013-02" db="EMBL/GenBank/DDBJ databases">
        <title>The Genome Sequence of Acinetobacter sp. NIPH 809.</title>
        <authorList>
            <consortium name="The Broad Institute Genome Sequencing Platform"/>
            <consortium name="The Broad Institute Genome Sequencing Center for Infectious Disease"/>
            <person name="Cerqueira G."/>
            <person name="Feldgarden M."/>
            <person name="Courvalin P."/>
            <person name="Perichon B."/>
            <person name="Grillot-Courvalin C."/>
            <person name="Clermont D."/>
            <person name="Rocha E."/>
            <person name="Yoon E.-J."/>
            <person name="Nemec A."/>
            <person name="Walker B."/>
            <person name="Young S.K."/>
            <person name="Zeng Q."/>
            <person name="Gargeya S."/>
            <person name="Fitzgerald M."/>
            <person name="Haas B."/>
            <person name="Abouelleil A."/>
            <person name="Alvarado L."/>
            <person name="Arachchi H.M."/>
            <person name="Berlin A.M."/>
            <person name="Chapman S.B."/>
            <person name="Dewar J."/>
            <person name="Goldberg J."/>
            <person name="Griggs A."/>
            <person name="Gujja S."/>
            <person name="Hansen M."/>
            <person name="Howarth C."/>
            <person name="Imamovic A."/>
            <person name="Larimer J."/>
            <person name="McCowan C."/>
            <person name="Murphy C."/>
            <person name="Neiman D."/>
            <person name="Pearson M."/>
            <person name="Priest M."/>
            <person name="Roberts A."/>
            <person name="Saif S."/>
            <person name="Shea T."/>
            <person name="Sisk P."/>
            <person name="Sykes S."/>
            <person name="Wortman J."/>
            <person name="Nusbaum C."/>
            <person name="Birren B."/>
        </authorList>
    </citation>
    <scope>NUCLEOTIDE SEQUENCE [LARGE SCALE GENOMIC DNA]</scope>
    <source>
        <strain evidence="12 13">NIPH 809</strain>
    </source>
</reference>
<evidence type="ECO:0000256" key="3">
    <source>
        <dbReference type="ARBA" id="ARBA00022801"/>
    </source>
</evidence>
<evidence type="ECO:0000256" key="7">
    <source>
        <dbReference type="ARBA" id="ARBA00034617"/>
    </source>
</evidence>
<evidence type="ECO:0000256" key="4">
    <source>
        <dbReference type="ARBA" id="ARBA00022806"/>
    </source>
</evidence>
<comment type="catalytic activity">
    <reaction evidence="9">
        <text>ATP + H2O = ADP + phosphate + H(+)</text>
        <dbReference type="Rhea" id="RHEA:13065"/>
        <dbReference type="ChEBI" id="CHEBI:15377"/>
        <dbReference type="ChEBI" id="CHEBI:15378"/>
        <dbReference type="ChEBI" id="CHEBI:30616"/>
        <dbReference type="ChEBI" id="CHEBI:43474"/>
        <dbReference type="ChEBI" id="CHEBI:456216"/>
        <dbReference type="EC" id="5.6.2.4"/>
    </reaction>
</comment>
<dbReference type="EMBL" id="APOI01000002">
    <property type="protein sequence ID" value="ENU25283.1"/>
    <property type="molecule type" value="Genomic_DNA"/>
</dbReference>
<protein>
    <recommendedName>
        <fullName evidence="8">DNA 3'-5' helicase</fullName>
        <ecNumber evidence="8">5.6.2.4</ecNumber>
    </recommendedName>
</protein>
<dbReference type="InterPro" id="IPR027417">
    <property type="entry name" value="P-loop_NTPase"/>
</dbReference>
<dbReference type="InterPro" id="IPR000212">
    <property type="entry name" value="DNA_helicase_UvrD/REP"/>
</dbReference>
<dbReference type="PROSITE" id="PS51198">
    <property type="entry name" value="UVRD_HELICASE_ATP_BIND"/>
    <property type="match status" value="1"/>
</dbReference>
<evidence type="ECO:0000256" key="8">
    <source>
        <dbReference type="ARBA" id="ARBA00034808"/>
    </source>
</evidence>
<feature type="domain" description="UvrD-like helicase ATP-binding" evidence="11">
    <location>
        <begin position="205"/>
        <end position="670"/>
    </location>
</feature>
<keyword evidence="6" id="KW-0413">Isomerase</keyword>
<gene>
    <name evidence="12" type="ORF">F993_00057</name>
</gene>
<evidence type="ECO:0000259" key="11">
    <source>
        <dbReference type="PROSITE" id="PS51198"/>
    </source>
</evidence>
<dbReference type="PANTHER" id="PTHR11070">
    <property type="entry name" value="UVRD / RECB / PCRA DNA HELICASE FAMILY MEMBER"/>
    <property type="match status" value="1"/>
</dbReference>
<evidence type="ECO:0000313" key="12">
    <source>
        <dbReference type="EMBL" id="ENU25283.1"/>
    </source>
</evidence>
<evidence type="ECO:0000256" key="6">
    <source>
        <dbReference type="ARBA" id="ARBA00023235"/>
    </source>
</evidence>
<feature type="binding site" evidence="10">
    <location>
        <begin position="226"/>
        <end position="233"/>
    </location>
    <ligand>
        <name>ATP</name>
        <dbReference type="ChEBI" id="CHEBI:30616"/>
    </ligand>
</feature>
<evidence type="ECO:0000256" key="5">
    <source>
        <dbReference type="ARBA" id="ARBA00022840"/>
    </source>
</evidence>
<evidence type="ECO:0000313" key="13">
    <source>
        <dbReference type="Proteomes" id="UP000013034"/>
    </source>
</evidence>
<keyword evidence="13" id="KW-1185">Reference proteome</keyword>
<dbReference type="PANTHER" id="PTHR11070:SF63">
    <property type="entry name" value="DNA HELICASE IV"/>
    <property type="match status" value="1"/>
</dbReference>
<dbReference type="Gene3D" id="3.40.50.300">
    <property type="entry name" value="P-loop containing nucleotide triphosphate hydrolases"/>
    <property type="match status" value="3"/>
</dbReference>
<dbReference type="InterPro" id="IPR013498">
    <property type="entry name" value="Topo_IA_Znf"/>
</dbReference>
<dbReference type="Pfam" id="PF01396">
    <property type="entry name" value="Zn_ribbon_Top1"/>
    <property type="match status" value="1"/>
</dbReference>
<dbReference type="InterPro" id="IPR022161">
    <property type="entry name" value="Helicase_IV_N"/>
</dbReference>
<dbReference type="RefSeq" id="WP_004651980.1">
    <property type="nucleotide sequence ID" value="NZ_KB849177.1"/>
</dbReference>
<dbReference type="Pfam" id="PF00580">
    <property type="entry name" value="UvrD-helicase"/>
    <property type="match status" value="1"/>
</dbReference>
<keyword evidence="4 10" id="KW-0347">Helicase</keyword>
<organism evidence="12 13">
    <name type="scientific">Acinetobacter proteolyticus</name>
    <dbReference type="NCBI Taxonomy" id="1776741"/>
    <lineage>
        <taxon>Bacteria</taxon>
        <taxon>Pseudomonadati</taxon>
        <taxon>Pseudomonadota</taxon>
        <taxon>Gammaproteobacteria</taxon>
        <taxon>Moraxellales</taxon>
        <taxon>Moraxellaceae</taxon>
        <taxon>Acinetobacter</taxon>
    </lineage>
</organism>
<evidence type="ECO:0000256" key="1">
    <source>
        <dbReference type="ARBA" id="ARBA00009922"/>
    </source>
</evidence>
<comment type="catalytic activity">
    <reaction evidence="7">
        <text>Couples ATP hydrolysis with the unwinding of duplex DNA by translocating in the 3'-5' direction.</text>
        <dbReference type="EC" id="5.6.2.4"/>
    </reaction>
</comment>
<keyword evidence="3 10" id="KW-0378">Hydrolase</keyword>
<dbReference type="Pfam" id="PF13361">
    <property type="entry name" value="UvrD_C"/>
    <property type="match status" value="1"/>
</dbReference>
<dbReference type="EC" id="5.6.2.4" evidence="8"/>
<dbReference type="Gene3D" id="1.10.10.160">
    <property type="match status" value="1"/>
</dbReference>
<dbReference type="InterPro" id="IPR014017">
    <property type="entry name" value="DNA_helicase_UvrD-like_C"/>
</dbReference>
<proteinExistence type="inferred from homology"/>
<comment type="similarity">
    <text evidence="1">Belongs to the helicase family. UvrD subfamily.</text>
</comment>
<dbReference type="SUPFAM" id="SSF52540">
    <property type="entry name" value="P-loop containing nucleoside triphosphate hydrolases"/>
    <property type="match status" value="1"/>
</dbReference>
<dbReference type="CDD" id="cd18807">
    <property type="entry name" value="SF1_C_UvrD"/>
    <property type="match status" value="1"/>
</dbReference>
<keyword evidence="5 10" id="KW-0067">ATP-binding</keyword>
<dbReference type="Gene3D" id="3.30.65.10">
    <property type="entry name" value="Bacterial Topoisomerase I, domain 1"/>
    <property type="match status" value="1"/>
</dbReference>
<dbReference type="Proteomes" id="UP000013034">
    <property type="component" value="Unassembled WGS sequence"/>
</dbReference>